<dbReference type="EMBL" id="FXTT01000002">
    <property type="protein sequence ID" value="SMP19669.1"/>
    <property type="molecule type" value="Genomic_DNA"/>
</dbReference>
<proteinExistence type="predicted"/>
<evidence type="ECO:0000313" key="2">
    <source>
        <dbReference type="EMBL" id="SMP19669.1"/>
    </source>
</evidence>
<evidence type="ECO:0000256" key="1">
    <source>
        <dbReference type="SAM" id="MobiDB-lite"/>
    </source>
</evidence>
<comment type="caution">
    <text evidence="2">The sequence shown here is derived from an EMBL/GenBank/DDBJ whole genome shotgun (WGS) entry which is preliminary data.</text>
</comment>
<protein>
    <submittedName>
        <fullName evidence="2">Uncharacterized protein</fullName>
    </submittedName>
</protein>
<accession>A0ABY1NWX0</accession>
<keyword evidence="3" id="KW-1185">Reference proteome</keyword>
<evidence type="ECO:0000313" key="3">
    <source>
        <dbReference type="Proteomes" id="UP001157914"/>
    </source>
</evidence>
<dbReference type="RefSeq" id="WP_155189555.1">
    <property type="nucleotide sequence ID" value="NZ_BAAAEA010000003.1"/>
</dbReference>
<sequence length="342" mass="35699">MEVASTSSDWHGFYDPDASSQDDNQEDTENSQRLDSTRSTYLYVPAHQDEDAESHGLGAFFRLGEYSEVEQAAFNASEDDRFYPNQHISDEGGAAAVYTNAAGGTDGIMLACDGRFLIKAGEKLYIESADYSQQVNGNYTVDIDGTAVMQVSDAVEITSEESTVTISSGTNKNITLSAGNGTGVIETNAKEETKNIAGDSYEYNSGNTKSFTEGNSIDLTFGGSLSIFGGGDLSIGMGATMEVNATVAVGIAAVTVDVVGVAAEVTGSEVDLKELAVKLKTLVVTNETLAAKIKQVEAAISTLKAESTTVKAAQTTVAADSETVKAKTGGVTADTTGMVVNI</sequence>
<organism evidence="2 3">
    <name type="scientific">Roseibium denhamense</name>
    <dbReference type="NCBI Taxonomy" id="76305"/>
    <lineage>
        <taxon>Bacteria</taxon>
        <taxon>Pseudomonadati</taxon>
        <taxon>Pseudomonadota</taxon>
        <taxon>Alphaproteobacteria</taxon>
        <taxon>Hyphomicrobiales</taxon>
        <taxon>Stappiaceae</taxon>
        <taxon>Roseibium</taxon>
    </lineage>
</organism>
<name>A0ABY1NWX0_9HYPH</name>
<dbReference type="Proteomes" id="UP001157914">
    <property type="component" value="Unassembled WGS sequence"/>
</dbReference>
<reference evidence="2 3" key="1">
    <citation type="submission" date="2017-05" db="EMBL/GenBank/DDBJ databases">
        <authorList>
            <person name="Varghese N."/>
            <person name="Submissions S."/>
        </authorList>
    </citation>
    <scope>NUCLEOTIDE SEQUENCE [LARGE SCALE GENOMIC DNA]</scope>
    <source>
        <strain evidence="2 3">DSM 15949</strain>
    </source>
</reference>
<feature type="region of interest" description="Disordered" evidence="1">
    <location>
        <begin position="1"/>
        <end position="38"/>
    </location>
</feature>
<gene>
    <name evidence="2" type="ORF">SAMN06265374_2049</name>
</gene>